<reference evidence="3" key="1">
    <citation type="submission" date="2018-05" db="EMBL/GenBank/DDBJ databases">
        <authorList>
            <person name="Li Y."/>
        </authorList>
    </citation>
    <scope>NUCLEOTIDE SEQUENCE [LARGE SCALE GENOMIC DNA]</scope>
    <source>
        <strain evidence="3">3d-2-2</strain>
    </source>
</reference>
<protein>
    <submittedName>
        <fullName evidence="2">SMI1/KNR4 family protein</fullName>
    </submittedName>
</protein>
<comment type="caution">
    <text evidence="2">The sequence shown here is derived from an EMBL/GenBank/DDBJ whole genome shotgun (WGS) entry which is preliminary data.</text>
</comment>
<proteinExistence type="predicted"/>
<organism evidence="2 3">
    <name type="scientific">Corticimicrobacter populi</name>
    <dbReference type="NCBI Taxonomy" id="2175229"/>
    <lineage>
        <taxon>Bacteria</taxon>
        <taxon>Pseudomonadati</taxon>
        <taxon>Pseudomonadota</taxon>
        <taxon>Betaproteobacteria</taxon>
        <taxon>Burkholderiales</taxon>
        <taxon>Alcaligenaceae</taxon>
        <taxon>Corticimicrobacter</taxon>
    </lineage>
</organism>
<evidence type="ECO:0000259" key="1">
    <source>
        <dbReference type="SMART" id="SM00860"/>
    </source>
</evidence>
<dbReference type="SUPFAM" id="SSF160631">
    <property type="entry name" value="SMI1/KNR4-like"/>
    <property type="match status" value="1"/>
</dbReference>
<name>A0A2V1K0K2_9BURK</name>
<dbReference type="InterPro" id="IPR037883">
    <property type="entry name" value="Knr4/Smi1-like_sf"/>
</dbReference>
<dbReference type="InterPro" id="IPR018958">
    <property type="entry name" value="Knr4/Smi1-like_dom"/>
</dbReference>
<evidence type="ECO:0000313" key="3">
    <source>
        <dbReference type="Proteomes" id="UP000245212"/>
    </source>
</evidence>
<dbReference type="EMBL" id="QETA01000001">
    <property type="protein sequence ID" value="PWF24726.1"/>
    <property type="molecule type" value="Genomic_DNA"/>
</dbReference>
<dbReference type="Gene3D" id="3.40.1580.10">
    <property type="entry name" value="SMI1/KNR4-like"/>
    <property type="match status" value="1"/>
</dbReference>
<dbReference type="AlphaFoldDB" id="A0A2V1K0K2"/>
<sequence>MNTGQFKETVDYVRSQKPNWFLTEDAHLATAEDISDTEKTIGKRLPDQYAYFASTYKAGYFAFLNLYSLSPLNGWCISRSENGNLVLQGITMPPNFFPFSDDETGGYYGFVSDDSSYSNAVYFYDSSSDAQPEPTHQDFFDFVVEKAFQPTHFGLKLPDY</sequence>
<evidence type="ECO:0000313" key="2">
    <source>
        <dbReference type="EMBL" id="PWF24726.1"/>
    </source>
</evidence>
<dbReference type="SMART" id="SM00860">
    <property type="entry name" value="SMI1_KNR4"/>
    <property type="match status" value="1"/>
</dbReference>
<dbReference type="Proteomes" id="UP000245212">
    <property type="component" value="Unassembled WGS sequence"/>
</dbReference>
<accession>A0A2V1K0K2</accession>
<feature type="domain" description="Knr4/Smi1-like" evidence="1">
    <location>
        <begin position="28"/>
        <end position="145"/>
    </location>
</feature>
<gene>
    <name evidence="2" type="ORF">DD235_00595</name>
</gene>
<dbReference type="Pfam" id="PF14568">
    <property type="entry name" value="SUKH_6"/>
    <property type="match status" value="1"/>
</dbReference>
<dbReference type="RefSeq" id="WP_109060131.1">
    <property type="nucleotide sequence ID" value="NZ_QETA01000001.1"/>
</dbReference>
<keyword evidence="3" id="KW-1185">Reference proteome</keyword>